<dbReference type="PANTHER" id="PTHR30097:SF15">
    <property type="entry name" value="CATION EFFLUX SYSTEM PROTEIN CUSB"/>
    <property type="match status" value="1"/>
</dbReference>
<evidence type="ECO:0000313" key="10">
    <source>
        <dbReference type="EMBL" id="RUT79607.1"/>
    </source>
</evidence>
<dbReference type="GO" id="GO:0060003">
    <property type="term" value="P:copper ion export"/>
    <property type="evidence" value="ECO:0007669"/>
    <property type="project" value="TreeGrafter"/>
</dbReference>
<keyword evidence="2" id="KW-0813">Transport</keyword>
<keyword evidence="3" id="KW-1133">Transmembrane helix</keyword>
<dbReference type="AlphaFoldDB" id="A0A434AYX7"/>
<comment type="similarity">
    <text evidence="1">Belongs to the membrane fusion protein (MFP) (TC 8.A.1) family.</text>
</comment>
<dbReference type="GO" id="GO:0022857">
    <property type="term" value="F:transmembrane transporter activity"/>
    <property type="evidence" value="ECO:0007669"/>
    <property type="project" value="InterPro"/>
</dbReference>
<dbReference type="InterPro" id="IPR058790">
    <property type="entry name" value="BSH_CusB"/>
</dbReference>
<evidence type="ECO:0000259" key="6">
    <source>
        <dbReference type="Pfam" id="PF25869"/>
    </source>
</evidence>
<dbReference type="FunFam" id="2.40.30.170:FF:000010">
    <property type="entry name" value="Efflux RND transporter periplasmic adaptor subunit"/>
    <property type="match status" value="1"/>
</dbReference>
<organism evidence="10 11">
    <name type="scientific">Ancylomarina longa</name>
    <dbReference type="NCBI Taxonomy" id="2487017"/>
    <lineage>
        <taxon>Bacteria</taxon>
        <taxon>Pseudomonadati</taxon>
        <taxon>Bacteroidota</taxon>
        <taxon>Bacteroidia</taxon>
        <taxon>Marinilabiliales</taxon>
        <taxon>Marinifilaceae</taxon>
        <taxon>Ancylomarina</taxon>
    </lineage>
</organism>
<dbReference type="Proteomes" id="UP000282985">
    <property type="component" value="Unassembled WGS sequence"/>
</dbReference>
<feature type="domain" description="CusB-like barrel-sandwich hybrid" evidence="7">
    <location>
        <begin position="141"/>
        <end position="257"/>
    </location>
</feature>
<feature type="domain" description="DUF3347" evidence="4">
    <location>
        <begin position="476"/>
        <end position="566"/>
    </location>
</feature>
<dbReference type="InterPro" id="IPR021782">
    <property type="entry name" value="DUF3347"/>
</dbReference>
<dbReference type="SUPFAM" id="SSF111369">
    <property type="entry name" value="HlyD-like secretion proteins"/>
    <property type="match status" value="1"/>
</dbReference>
<dbReference type="InterPro" id="IPR006143">
    <property type="entry name" value="RND_pump_MFP"/>
</dbReference>
<dbReference type="OrthoDB" id="9806939at2"/>
<dbReference type="Pfam" id="PF25919">
    <property type="entry name" value="BSH_CusB"/>
    <property type="match status" value="1"/>
</dbReference>
<keyword evidence="11" id="KW-1185">Reference proteome</keyword>
<evidence type="ECO:0000259" key="9">
    <source>
        <dbReference type="Pfam" id="PF25975"/>
    </source>
</evidence>
<dbReference type="Pfam" id="PF19335">
    <property type="entry name" value="HMBD"/>
    <property type="match status" value="1"/>
</dbReference>
<feature type="transmembrane region" description="Helical" evidence="3">
    <location>
        <begin position="12"/>
        <end position="30"/>
    </location>
</feature>
<dbReference type="InterPro" id="IPR051909">
    <property type="entry name" value="MFP_Cation_Efflux"/>
</dbReference>
<feature type="domain" description="CusB-like three alpha-helical bundle" evidence="6">
    <location>
        <begin position="176"/>
        <end position="224"/>
    </location>
</feature>
<evidence type="ECO:0000256" key="3">
    <source>
        <dbReference type="SAM" id="Phobius"/>
    </source>
</evidence>
<sequence>MNNIIQNIKQNSKLIIGVLIAGIFLGWLFFHQGGESIKNNEEIAGHEGHNHESADPTTWTCSMHPQIKMDKPGKCPICSMDLIPLVKAGASQEEAIPNAIVMTASAAKLADIETVKVVNGIPQKKVFLQGKIHADERNIAELTARFGGRIEKLFVNFTGQEVVKGQKLARLYSPGLVTAQRELLEAINLKESRPALYKAAKAKLKLWDLADNQIRAIEEKGEPQVYFNILSPITGTVTMRHVALGDYVKEGNALFQVVDLRKVWGMFDAYESDLAWIKMNDKIDFTVQAIPGKNFSAKVSYIDPFINPKTRIAKIRVEIVNKKGTLKPEMFLNGIVSSEGNTRANAILVPKSSILWTGKRAVVYVKIPNRENPTFQYREVVLGPESGAFYVIADGLKVGEEIATNGVFKIDAAAQLQGLPSMMNPEGGAGSTPHDMSKMNMGGASKPMSAKQNKGVKMTADVTKVDVKFKKQLTAVYKAYLNMKDAFITSDASKVQTAATVVKEKLAKVQMELLKGDAHMDWMEVLPLLMKTTNIIVKNADIKQQRNEFVAFNQAFYKAIKTFGLTKVTTYYQFCPMANQDKGAYWFSDSKEIRNPYLGDEMLGCGETKEMIN</sequence>
<dbReference type="PANTHER" id="PTHR30097">
    <property type="entry name" value="CATION EFFLUX SYSTEM PROTEIN CUSB"/>
    <property type="match status" value="1"/>
</dbReference>
<dbReference type="InterPro" id="IPR058649">
    <property type="entry name" value="CzcB_C"/>
</dbReference>
<dbReference type="Gene3D" id="2.40.30.170">
    <property type="match status" value="1"/>
</dbReference>
<evidence type="ECO:0000313" key="11">
    <source>
        <dbReference type="Proteomes" id="UP000282985"/>
    </source>
</evidence>
<feature type="domain" description="CzcB-like C-terminal circularly permuted SH3-like" evidence="9">
    <location>
        <begin position="348"/>
        <end position="409"/>
    </location>
</feature>
<dbReference type="RefSeq" id="WP_127342429.1">
    <property type="nucleotide sequence ID" value="NZ_RJJX01000002.1"/>
</dbReference>
<keyword evidence="3" id="KW-0472">Membrane</keyword>
<keyword evidence="3" id="KW-0812">Transmembrane</keyword>
<feature type="domain" description="CusB-like beta-barrel" evidence="8">
    <location>
        <begin position="262"/>
        <end position="337"/>
    </location>
</feature>
<evidence type="ECO:0000256" key="1">
    <source>
        <dbReference type="ARBA" id="ARBA00009477"/>
    </source>
</evidence>
<evidence type="ECO:0000259" key="4">
    <source>
        <dbReference type="Pfam" id="PF11827"/>
    </source>
</evidence>
<dbReference type="InterPro" id="IPR058792">
    <property type="entry name" value="Beta-barrel_RND_2"/>
</dbReference>
<dbReference type="GO" id="GO:0030288">
    <property type="term" value="C:outer membrane-bounded periplasmic space"/>
    <property type="evidence" value="ECO:0007669"/>
    <property type="project" value="TreeGrafter"/>
</dbReference>
<dbReference type="Pfam" id="PF25869">
    <property type="entry name" value="3HB_CusB"/>
    <property type="match status" value="1"/>
</dbReference>
<evidence type="ECO:0000259" key="5">
    <source>
        <dbReference type="Pfam" id="PF19335"/>
    </source>
</evidence>
<dbReference type="InterPro" id="IPR045800">
    <property type="entry name" value="HMBD"/>
</dbReference>
<proteinExistence type="inferred from homology"/>
<dbReference type="GO" id="GO:0016020">
    <property type="term" value="C:membrane"/>
    <property type="evidence" value="ECO:0007669"/>
    <property type="project" value="InterPro"/>
</dbReference>
<feature type="domain" description="Heavy metal binding" evidence="5">
    <location>
        <begin position="59"/>
        <end position="84"/>
    </location>
</feature>
<accession>A0A434AYX7</accession>
<dbReference type="Pfam" id="PF25954">
    <property type="entry name" value="Beta-barrel_RND_2"/>
    <property type="match status" value="1"/>
</dbReference>
<gene>
    <name evidence="10" type="ORF">DLK05_02640</name>
</gene>
<dbReference type="GO" id="GO:0015679">
    <property type="term" value="P:plasma membrane copper ion transport"/>
    <property type="evidence" value="ECO:0007669"/>
    <property type="project" value="TreeGrafter"/>
</dbReference>
<evidence type="ECO:0000259" key="8">
    <source>
        <dbReference type="Pfam" id="PF25954"/>
    </source>
</evidence>
<dbReference type="Gene3D" id="2.40.420.20">
    <property type="match status" value="1"/>
</dbReference>
<dbReference type="Pfam" id="PF11827">
    <property type="entry name" value="DUF3347"/>
    <property type="match status" value="1"/>
</dbReference>
<evidence type="ECO:0000256" key="2">
    <source>
        <dbReference type="ARBA" id="ARBA00022448"/>
    </source>
</evidence>
<dbReference type="InterPro" id="IPR058791">
    <property type="entry name" value="3HB_CusB"/>
</dbReference>
<dbReference type="EMBL" id="RJJX01000002">
    <property type="protein sequence ID" value="RUT79607.1"/>
    <property type="molecule type" value="Genomic_DNA"/>
</dbReference>
<dbReference type="Pfam" id="PF25975">
    <property type="entry name" value="CzcB_C"/>
    <property type="match status" value="1"/>
</dbReference>
<comment type="caution">
    <text evidence="10">The sequence shown here is derived from an EMBL/GenBank/DDBJ whole genome shotgun (WGS) entry which is preliminary data.</text>
</comment>
<dbReference type="GO" id="GO:0046914">
    <property type="term" value="F:transition metal ion binding"/>
    <property type="evidence" value="ECO:0007669"/>
    <property type="project" value="TreeGrafter"/>
</dbReference>
<evidence type="ECO:0000259" key="7">
    <source>
        <dbReference type="Pfam" id="PF25919"/>
    </source>
</evidence>
<dbReference type="NCBIfam" id="TIGR01730">
    <property type="entry name" value="RND_mfp"/>
    <property type="match status" value="1"/>
</dbReference>
<name>A0A434AYX7_9BACT</name>
<protein>
    <submittedName>
        <fullName evidence="10">Efflux RND transporter periplasmic adaptor subunit</fullName>
    </submittedName>
</protein>
<reference evidence="10 11" key="1">
    <citation type="submission" date="2018-11" db="EMBL/GenBank/DDBJ databases">
        <title>Parancylomarina longa gen. nov., sp. nov., isolated from sediments of southern Okinawa.</title>
        <authorList>
            <person name="Fu T."/>
        </authorList>
    </citation>
    <scope>NUCLEOTIDE SEQUENCE [LARGE SCALE GENOMIC DNA]</scope>
    <source>
        <strain evidence="10 11">T3-2 S1-C</strain>
    </source>
</reference>